<feature type="compositionally biased region" description="Basic and acidic residues" evidence="7">
    <location>
        <begin position="3091"/>
        <end position="3105"/>
    </location>
</feature>
<dbReference type="Pfam" id="PF17961">
    <property type="entry name" value="Big_8"/>
    <property type="match status" value="1"/>
</dbReference>
<evidence type="ECO:0000256" key="7">
    <source>
        <dbReference type="SAM" id="MobiDB-lite"/>
    </source>
</evidence>
<feature type="compositionally biased region" description="Polar residues" evidence="7">
    <location>
        <begin position="204"/>
        <end position="222"/>
    </location>
</feature>
<evidence type="ECO:0000256" key="3">
    <source>
        <dbReference type="ARBA" id="ARBA00022512"/>
    </source>
</evidence>
<feature type="domain" description="SpaA-like prealbumin fold" evidence="10">
    <location>
        <begin position="1651"/>
        <end position="1734"/>
    </location>
</feature>
<dbReference type="InterPro" id="IPR011252">
    <property type="entry name" value="Fibrogen-bd_dom1"/>
</dbReference>
<dbReference type="Proteomes" id="UP000640274">
    <property type="component" value="Unassembled WGS sequence"/>
</dbReference>
<gene>
    <name evidence="12" type="ORF">JFN88_08725</name>
</gene>
<feature type="domain" description="Collagen binding" evidence="9">
    <location>
        <begin position="453"/>
        <end position="575"/>
    </location>
</feature>
<evidence type="ECO:0000259" key="9">
    <source>
        <dbReference type="Pfam" id="PF05737"/>
    </source>
</evidence>
<feature type="domain" description="SpaA-like prealbumin fold" evidence="10">
    <location>
        <begin position="2883"/>
        <end position="2971"/>
    </location>
</feature>
<dbReference type="GO" id="GO:0005518">
    <property type="term" value="F:collagen binding"/>
    <property type="evidence" value="ECO:0007669"/>
    <property type="project" value="InterPro"/>
</dbReference>
<keyword evidence="4" id="KW-0964">Secreted</keyword>
<feature type="domain" description="SpaA-like prealbumin fold" evidence="10">
    <location>
        <begin position="1453"/>
        <end position="1548"/>
    </location>
</feature>
<dbReference type="GO" id="GO:0007155">
    <property type="term" value="P:cell adhesion"/>
    <property type="evidence" value="ECO:0007669"/>
    <property type="project" value="InterPro"/>
</dbReference>
<feature type="domain" description="Collagen binding" evidence="9">
    <location>
        <begin position="737"/>
        <end position="840"/>
    </location>
</feature>
<keyword evidence="6" id="KW-0572">Peptidoglycan-anchor</keyword>
<feature type="domain" description="Collagen binding" evidence="9">
    <location>
        <begin position="1012"/>
        <end position="1138"/>
    </location>
</feature>
<dbReference type="PANTHER" id="PTHR36108:SF13">
    <property type="entry name" value="COLOSSIN-B-RELATED"/>
    <property type="match status" value="1"/>
</dbReference>
<keyword evidence="3" id="KW-0134">Cell wall</keyword>
<dbReference type="EMBL" id="JAELUP010000025">
    <property type="protein sequence ID" value="MBJ6361388.1"/>
    <property type="molecule type" value="Genomic_DNA"/>
</dbReference>
<comment type="similarity">
    <text evidence="2">Belongs to the serine-aspartate repeat-containing protein (SDr) family.</text>
</comment>
<feature type="domain" description="SpaA-like prealbumin fold" evidence="10">
    <location>
        <begin position="2601"/>
        <end position="2687"/>
    </location>
</feature>
<feature type="domain" description="SpaA-like prealbumin fold" evidence="10">
    <location>
        <begin position="1256"/>
        <end position="1344"/>
    </location>
</feature>
<feature type="domain" description="SDR-like Ig" evidence="11">
    <location>
        <begin position="338"/>
        <end position="426"/>
    </location>
</feature>
<feature type="transmembrane region" description="Helical" evidence="8">
    <location>
        <begin position="3230"/>
        <end position="3248"/>
    </location>
</feature>
<accession>A0A934MPZ7</accession>
<keyword evidence="8" id="KW-0472">Membrane</keyword>
<dbReference type="Gene3D" id="2.60.40.10">
    <property type="entry name" value="Immunoglobulins"/>
    <property type="match status" value="20"/>
</dbReference>
<feature type="domain" description="Collagen binding" evidence="9">
    <location>
        <begin position="591"/>
        <end position="702"/>
    </location>
</feature>
<feature type="domain" description="SpaA-like prealbumin fold" evidence="10">
    <location>
        <begin position="1745"/>
        <end position="1839"/>
    </location>
</feature>
<keyword evidence="5" id="KW-0732">Signal</keyword>
<reference evidence="12" key="1">
    <citation type="submission" date="2020-12" db="EMBL/GenBank/DDBJ databases">
        <authorList>
            <person name="Huq M.A."/>
        </authorList>
    </citation>
    <scope>NUCLEOTIDE SEQUENCE</scope>
    <source>
        <strain evidence="12">MAHUQ-46</strain>
    </source>
</reference>
<dbReference type="SUPFAM" id="SSF49478">
    <property type="entry name" value="Cna protein B-type domain"/>
    <property type="match status" value="16"/>
</dbReference>
<feature type="domain" description="SpaA-like prealbumin fold" evidence="10">
    <location>
        <begin position="2504"/>
        <end position="2589"/>
    </location>
</feature>
<evidence type="ECO:0000256" key="5">
    <source>
        <dbReference type="ARBA" id="ARBA00022729"/>
    </source>
</evidence>
<dbReference type="RefSeq" id="WP_199018937.1">
    <property type="nucleotide sequence ID" value="NZ_JAELUP010000025.1"/>
</dbReference>
<dbReference type="Gene3D" id="2.60.40.1280">
    <property type="match status" value="1"/>
</dbReference>
<keyword evidence="13" id="KW-1185">Reference proteome</keyword>
<feature type="domain" description="SpaA-like prealbumin fold" evidence="10">
    <location>
        <begin position="1940"/>
        <end position="2021"/>
    </location>
</feature>
<proteinExistence type="inferred from homology"/>
<feature type="domain" description="SpaA-like prealbumin fold" evidence="10">
    <location>
        <begin position="2788"/>
        <end position="2870"/>
    </location>
</feature>
<dbReference type="InterPro" id="IPR041171">
    <property type="entry name" value="SDR_Ig"/>
</dbReference>
<dbReference type="Pfam" id="PF05737">
    <property type="entry name" value="Collagen_bind"/>
    <property type="match status" value="5"/>
</dbReference>
<dbReference type="InterPro" id="IPR008456">
    <property type="entry name" value="Collagen-bd_dom"/>
</dbReference>
<dbReference type="InterPro" id="IPR008966">
    <property type="entry name" value="Adhesion_dom_sf"/>
</dbReference>
<evidence type="ECO:0000256" key="6">
    <source>
        <dbReference type="ARBA" id="ARBA00023088"/>
    </source>
</evidence>
<feature type="domain" description="SpaA-like prealbumin fold" evidence="10">
    <location>
        <begin position="2694"/>
        <end position="2784"/>
    </location>
</feature>
<evidence type="ECO:0000256" key="1">
    <source>
        <dbReference type="ARBA" id="ARBA00004168"/>
    </source>
</evidence>
<feature type="domain" description="SpaA-like prealbumin fold" evidence="10">
    <location>
        <begin position="2222"/>
        <end position="2311"/>
    </location>
</feature>
<evidence type="ECO:0000256" key="2">
    <source>
        <dbReference type="ARBA" id="ARBA00007257"/>
    </source>
</evidence>
<dbReference type="NCBIfam" id="TIGR01167">
    <property type="entry name" value="LPXTG_anchor"/>
    <property type="match status" value="1"/>
</dbReference>
<feature type="domain" description="SpaA-like prealbumin fold" evidence="10">
    <location>
        <begin position="1554"/>
        <end position="1646"/>
    </location>
</feature>
<feature type="domain" description="SpaA-like prealbumin fold" evidence="10">
    <location>
        <begin position="2128"/>
        <end position="2217"/>
    </location>
</feature>
<name>A0A934MPZ7_9BACL</name>
<protein>
    <submittedName>
        <fullName evidence="12">LPXTG cell wall anchor domain-containing protein</fullName>
    </submittedName>
</protein>
<sequence>MRKKLRLTAIALVLFLQNILSPLSVIYAEGTEPFVLNDVQIEDADGNLLDADLYPDRVIQKDSIIRITYTWTLTSTRDQEESYSFKLPDNVHATIEQGELRTSDHHSVGGFRVGEDGKVQLTLDAIQPQLPETPVPGGDLEQLETVPIDEADNSPAIEGSSTSIEDSVSEEPSEGGSESLVASAAGTEQDAASPEETAAASPTDGSGTETPANVNGSNSSNPVAEEQADGQEEAPGNGEQSVEGNATSPEQVAEVIHGTFEIEARLADAAAEQDTAELVFQLTHHSKTITVPLADSKLMQKSLARSSEQSLLTNVILRDANGNIIDSEANPDNRPKRGDALTIEYEWKLENGHHYKAGDQFTFQLPEAFELYNELDGALGQYGTYEVSVDGTVVFTFNSSVETNSNISGTFKVETKFSEQTITGSTKQQLEFPLKDGLKTIPIHFQKEIGAEIEKSGLPNKPLNPSQINWTIAFNQGERVIENAVLSEQLPAGLELAEGTVKLFGLTINLDGTSQKGDLIEEDLYEVVPKPDGSFEIQFKEPISEAYTLEFATNITNEGQTNFTNKAILKGSSMPDLESTSTVDIGYGKALDKSALVYSATDQTIMWSVRYNFNEKFISKENAVLNDIFNGSQELVNGSVKLYPITFDQDGNPVRGAAVPDTEYTLDSSVPGGFAFRFHDDVTSAYELVYQTVIHDRVYQNGTVNNTVSWDGIDASFDQPTSQVVLNKRNVSADYAAKTTDWEIYVNGNHFPMENPVITDSFVNSRLELLPGSVTIVDGSGLTLALNQDYTLEPTNSYREGFVIRFLKSSTESYTIRYTTRFDPVVGNSHQYLNKAKLDWKENNVQMPTIEAEATFEQDTYTKANGFKKGSYNAKTKEITWTLGLNYNKQPVNHPVIQDFYSGGQHMVTGSLKVYELELTGSSDGVAVKNEVDNADGSVYTVDYSKVDDEGNKGFELTFNDEIASAYQIEYRTSLADQIITDKYDNTATLLDGNTELSELPASVSVNHGKEYVFKEGVQKGKAVHWKIDINRGQSKVSNAQITDTLTPNQILVENSFKLYEGEVETNGDVRKGSQLLTKGTDYDLVITTGTDGGQRFALTFRHTIDIPYVLEYQSFINAANGAELSNAVIFTGDHIQEGTKDSTQTITVRFSAGSGSATGETGNLEITKVDAADHARVLQGAVFTLYDSTGTIAIRTATTGVDGKVVFANLIYDNYILKEDSAPEGYVVGIQDRQTVKLDAPVSSFMIQNKKIIRDVELYKVGEDNRNAGLSGAVFKLQFNAQDGNGYQDVAGKTSLTSGSDGKILVQDLNPGAYQFVEVTAPQDYVVNTSPISFTIQEKQTEVLRLDAIVNELKTGDVELTKRDQDNASVTLPGARFNLLNAAMNQTLRSNLTTDANGKLLVEGLKPGTYYLVETQAPNGYLVNSTPIQVVIDRGQTAPKQVTFTNALIRNALELTKVDEFDNVPLAGAQFILQDMDGHRVTTDQKGNSLPASFTTNNNGKFLINDLPPGDYQLVESQAPEHYEQLATAIPFTITAGTGVIARVTAENKLIPGSVELIKADFYNGAIKLPDAEFELQYEDGSSVPGVSSVLRTDTNGEIRVDNLRPGNYQFVERTAPEHYSLDSTPRQFTIVKSQISTYELTVKNKLKEGSFELTKEDAAYADIKLAGAVFELQDAGGNVVRSGLTTGNDGKLTINNLQPGSYNLIETQAPFGYKLDSTPISFEIVKSQTAAVKRTISNVIQPGDVELIKVDDRDNAIKLRDAKFTLERKDRATGTWVQQQADLVTDADGKITVLQLRPGDYRFVETEAPQYYKQLQQPVEFKIDLGQQQIKSVKIENTLIPGKLEITKEDSVDSARKLAGAVFKIVDSQNRDVQTNLVTGADGIVVSGNLQPGSYSLIETAPPSGYAPNSAPTAFTIAKGTTEIVRTQLTIQNEWSNGAVELTKVDQDNVSRVLAGAVFSLLDGAGNVLRTGLATDADGKLQATGLKAGNYQLVETTAPFGYKANADPVSFTITRFNTTAESVQKSNEVLRGAVKLVKVEAGNTTEKLEGAVFKLLTEQGDLLEEDLATDENGELTVTDLKPGKYKLVETEAPIGYELDATPVAFEIVLGQTAAVSVQKENVLTPGSVELTKVDADDNSIVLSGAVFELRDAGGTLLQSNLSTGADGKLTVDDLPPGNYSFVETTAPTDYVLSGAAIPFTIVKNQQAIAEVTAENELINGAVEITKVDAQDNTVTLADAEFKLLSASGALLQTGLTTNSNGKLVINNLKPGTYQLVETEAPADYTLDESPVSFTIVRNQQVAVQVQVENELIRGSVALTKKDADNASVTLQGAEFELQNAAGQTLESGLVTDEDGKLTVSNLLPGDYRFVETKAPFGYKLDTTPRQFTIVKSQEETFELVVTNEAVPGSVALTKVDAENSSLKLEGAEFELQDALGNVLEASLTTNEDGEIIVNDLKPGFYQFVEKQAPRYYVLDAAPISFEIILGQDERLEIEAINHLITGSVKLTKVEKDHDTITLEGAEFKLLAADDALIQEHLTTDENGVIEVANLKPGTYRFVETKAPVDYVLNETPIEFTIERNETAGTVVAVQAENELIRGAVELIKTDADAQGQVIEGAVFELQNAQGQVILSNLTTNSDGKITVGNLLPGSYQFVETAAAQGYRLDDTPIAFTIVRGQTQIAKVTKQNERLTGAVELTKIDSVDHEVTLSGATFNLLDRNDQVLRTGLVTDSEGKLYISGLKPGDYSLVETAAPEHYSRSDQRLEFTIVFNPQNTVELTMENTLIKGSVELTKVDSEDAARVLQGAEFKLLDAQGALLQEELSTNTDGILLIYGLAPGNYELIETKAPEHYQLNAAPISFEIVRSQQETLKLVFANTLTPGAVQLIKVDADQLDRVLEGAEFTLADSQGNELKAGLKTDEDGAILVENLKPGSYRFIETKAPLGYQLATAPIPFVIVEGQQETLQLQATNEQTPGSVELTKVDANNHERKLQGAEFSLKDKNGNTIQIGLATDQDGKLLVSGLKPGDYQFVETKAPAGYILDRTPIEFTISFNPTNTLEITVTNKFRPYYPSGPNPPDPNTPVNPNPDENSEHGQKPDSGKPDNEIPGQGPGNKPEHPGESGDGDTTPGSPEHPDRGEPGKPGNGTGHPSDKPGETGGKGGSKNPGNSEAGDSGKNPNGSEKSGNGTNGKDSNHGGKGGSEHSGAGTNGSVLPSGNGGELPRTGEEASHMNLILGLLSITAGAWLLLNKRIRFKKAKLDK</sequence>
<feature type="domain" description="SpaA-like prealbumin fold" evidence="10">
    <location>
        <begin position="1357"/>
        <end position="1444"/>
    </location>
</feature>
<dbReference type="Gene3D" id="2.60.40.740">
    <property type="match status" value="5"/>
</dbReference>
<feature type="domain" description="SpaA-like prealbumin fold" evidence="10">
    <location>
        <begin position="2410"/>
        <end position="2486"/>
    </location>
</feature>
<evidence type="ECO:0000313" key="12">
    <source>
        <dbReference type="EMBL" id="MBJ6361388.1"/>
    </source>
</evidence>
<dbReference type="SUPFAM" id="SSF49401">
    <property type="entry name" value="Bacterial adhesins"/>
    <property type="match status" value="6"/>
</dbReference>
<feature type="domain" description="SpaA-like prealbumin fold" evidence="10">
    <location>
        <begin position="2035"/>
        <end position="2121"/>
    </location>
</feature>
<feature type="compositionally biased region" description="Polar residues" evidence="7">
    <location>
        <begin position="238"/>
        <end position="248"/>
    </location>
</feature>
<evidence type="ECO:0000256" key="4">
    <source>
        <dbReference type="ARBA" id="ARBA00022525"/>
    </source>
</evidence>
<feature type="domain" description="Collagen binding" evidence="9">
    <location>
        <begin position="865"/>
        <end position="996"/>
    </location>
</feature>
<feature type="compositionally biased region" description="Low complexity" evidence="7">
    <location>
        <begin position="191"/>
        <end position="203"/>
    </location>
</feature>
<evidence type="ECO:0000259" key="11">
    <source>
        <dbReference type="Pfam" id="PF17961"/>
    </source>
</evidence>
<keyword evidence="8" id="KW-0812">Transmembrane</keyword>
<dbReference type="Pfam" id="PF17802">
    <property type="entry name" value="SpaA"/>
    <property type="match status" value="20"/>
</dbReference>
<organism evidence="12 13">
    <name type="scientific">Paenibacillus roseus</name>
    <dbReference type="NCBI Taxonomy" id="2798579"/>
    <lineage>
        <taxon>Bacteria</taxon>
        <taxon>Bacillati</taxon>
        <taxon>Bacillota</taxon>
        <taxon>Bacilli</taxon>
        <taxon>Bacillales</taxon>
        <taxon>Paenibacillaceae</taxon>
        <taxon>Paenibacillus</taxon>
    </lineage>
</organism>
<feature type="region of interest" description="Disordered" evidence="7">
    <location>
        <begin position="148"/>
        <end position="248"/>
    </location>
</feature>
<feature type="domain" description="SpaA-like prealbumin fold" evidence="10">
    <location>
        <begin position="2316"/>
        <end position="2405"/>
    </location>
</feature>
<feature type="compositionally biased region" description="Polar residues" evidence="7">
    <location>
        <begin position="3176"/>
        <end position="3191"/>
    </location>
</feature>
<feature type="domain" description="SpaA-like prealbumin fold" evidence="10">
    <location>
        <begin position="1163"/>
        <end position="1241"/>
    </location>
</feature>
<evidence type="ECO:0000313" key="13">
    <source>
        <dbReference type="Proteomes" id="UP000640274"/>
    </source>
</evidence>
<keyword evidence="8" id="KW-1133">Transmembrane helix</keyword>
<feature type="domain" description="SpaA-like prealbumin fold" evidence="10">
    <location>
        <begin position="1844"/>
        <end position="1926"/>
    </location>
</feature>
<comment type="caution">
    <text evidence="12">The sequence shown here is derived from an EMBL/GenBank/DDBJ whole genome shotgun (WGS) entry which is preliminary data.</text>
</comment>
<feature type="region of interest" description="Disordered" evidence="7">
    <location>
        <begin position="3068"/>
        <end position="3225"/>
    </location>
</feature>
<comment type="subcellular location">
    <subcellularLocation>
        <location evidence="1">Secreted</location>
        <location evidence="1">Cell wall</location>
        <topology evidence="1">Peptidoglycan-anchor</topology>
    </subcellularLocation>
</comment>
<dbReference type="InterPro" id="IPR013783">
    <property type="entry name" value="Ig-like_fold"/>
</dbReference>
<feature type="compositionally biased region" description="Pro residues" evidence="7">
    <location>
        <begin position="3072"/>
        <end position="3086"/>
    </location>
</feature>
<evidence type="ECO:0000259" key="10">
    <source>
        <dbReference type="Pfam" id="PF17802"/>
    </source>
</evidence>
<evidence type="ECO:0000256" key="8">
    <source>
        <dbReference type="SAM" id="Phobius"/>
    </source>
</evidence>
<feature type="domain" description="SpaA-like prealbumin fold" evidence="10">
    <location>
        <begin position="2976"/>
        <end position="3065"/>
    </location>
</feature>
<dbReference type="PANTHER" id="PTHR36108">
    <property type="entry name" value="COLOSSIN-B-RELATED"/>
    <property type="match status" value="1"/>
</dbReference>
<dbReference type="InterPro" id="IPR041033">
    <property type="entry name" value="SpaA_PFL_dom_1"/>
</dbReference>